<evidence type="ECO:0000256" key="4">
    <source>
        <dbReference type="RuleBase" id="RU362028"/>
    </source>
</evidence>
<evidence type="ECO:0000259" key="5">
    <source>
        <dbReference type="Pfam" id="PF00849"/>
    </source>
</evidence>
<dbReference type="InterPro" id="IPR006225">
    <property type="entry name" value="PsdUridine_synth_RluC/D"/>
</dbReference>
<dbReference type="Pfam" id="PF00849">
    <property type="entry name" value="PseudoU_synth_2"/>
    <property type="match status" value="1"/>
</dbReference>
<reference evidence="6" key="1">
    <citation type="submission" date="2020-07" db="EMBL/GenBank/DDBJ databases">
        <title>Huge and variable diversity of episymbiotic CPR bacteria and DPANN archaea in groundwater ecosystems.</title>
        <authorList>
            <person name="He C.Y."/>
            <person name="Keren R."/>
            <person name="Whittaker M."/>
            <person name="Farag I.F."/>
            <person name="Doudna J."/>
            <person name="Cate J.H.D."/>
            <person name="Banfield J.F."/>
        </authorList>
    </citation>
    <scope>NUCLEOTIDE SEQUENCE</scope>
    <source>
        <strain evidence="6">NC_groundwater_1664_Pr3_B-0.1um_52_9</strain>
    </source>
</reference>
<accession>A0A9D6V4A9</accession>
<comment type="catalytic activity">
    <reaction evidence="4">
        <text>a uridine in RNA = a pseudouridine in RNA</text>
        <dbReference type="Rhea" id="RHEA:48348"/>
        <dbReference type="Rhea" id="RHEA-COMP:12068"/>
        <dbReference type="Rhea" id="RHEA-COMP:12069"/>
        <dbReference type="ChEBI" id="CHEBI:65314"/>
        <dbReference type="ChEBI" id="CHEBI:65315"/>
    </reaction>
</comment>
<dbReference type="GO" id="GO:0000455">
    <property type="term" value="P:enzyme-directed rRNA pseudouridine synthesis"/>
    <property type="evidence" value="ECO:0007669"/>
    <property type="project" value="TreeGrafter"/>
</dbReference>
<dbReference type="InterPro" id="IPR006224">
    <property type="entry name" value="PsdUridine_synth_RluA-like_CS"/>
</dbReference>
<feature type="domain" description="Pseudouridine synthase RsuA/RluA-like" evidence="5">
    <location>
        <begin position="24"/>
        <end position="175"/>
    </location>
</feature>
<dbReference type="GO" id="GO:0140098">
    <property type="term" value="F:catalytic activity, acting on RNA"/>
    <property type="evidence" value="ECO:0007669"/>
    <property type="project" value="UniProtKB-ARBA"/>
</dbReference>
<evidence type="ECO:0000256" key="1">
    <source>
        <dbReference type="ARBA" id="ARBA00010876"/>
    </source>
</evidence>
<dbReference type="Proteomes" id="UP000807825">
    <property type="component" value="Unassembled WGS sequence"/>
</dbReference>
<dbReference type="SUPFAM" id="SSF55120">
    <property type="entry name" value="Pseudouridine synthase"/>
    <property type="match status" value="1"/>
</dbReference>
<comment type="similarity">
    <text evidence="1 4">Belongs to the pseudouridine synthase RluA family.</text>
</comment>
<dbReference type="PANTHER" id="PTHR21600">
    <property type="entry name" value="MITOCHONDRIAL RNA PSEUDOURIDINE SYNTHASE"/>
    <property type="match status" value="1"/>
</dbReference>
<evidence type="ECO:0000256" key="2">
    <source>
        <dbReference type="ARBA" id="ARBA00023235"/>
    </source>
</evidence>
<dbReference type="InterPro" id="IPR006145">
    <property type="entry name" value="PsdUridine_synth_RsuA/RluA"/>
</dbReference>
<dbReference type="GO" id="GO:0009982">
    <property type="term" value="F:pseudouridine synthase activity"/>
    <property type="evidence" value="ECO:0007669"/>
    <property type="project" value="InterPro"/>
</dbReference>
<dbReference type="AlphaFoldDB" id="A0A9D6V4A9"/>
<dbReference type="InterPro" id="IPR050188">
    <property type="entry name" value="RluA_PseudoU_synthase"/>
</dbReference>
<evidence type="ECO:0000313" key="6">
    <source>
        <dbReference type="EMBL" id="MBI5251618.1"/>
    </source>
</evidence>
<organism evidence="6 7">
    <name type="scientific">Desulfomonile tiedjei</name>
    <dbReference type="NCBI Taxonomy" id="2358"/>
    <lineage>
        <taxon>Bacteria</taxon>
        <taxon>Pseudomonadati</taxon>
        <taxon>Thermodesulfobacteriota</taxon>
        <taxon>Desulfomonilia</taxon>
        <taxon>Desulfomonilales</taxon>
        <taxon>Desulfomonilaceae</taxon>
        <taxon>Desulfomonile</taxon>
    </lineage>
</organism>
<dbReference type="Gene3D" id="3.30.2350.10">
    <property type="entry name" value="Pseudouridine synthase"/>
    <property type="match status" value="1"/>
</dbReference>
<evidence type="ECO:0000256" key="3">
    <source>
        <dbReference type="PIRSR" id="PIRSR606225-1"/>
    </source>
</evidence>
<dbReference type="EMBL" id="JACRDE010000500">
    <property type="protein sequence ID" value="MBI5251618.1"/>
    <property type="molecule type" value="Genomic_DNA"/>
</dbReference>
<dbReference type="CDD" id="cd02869">
    <property type="entry name" value="PseudoU_synth_RluA_like"/>
    <property type="match status" value="1"/>
</dbReference>
<dbReference type="PANTHER" id="PTHR21600:SF44">
    <property type="entry name" value="RIBOSOMAL LARGE SUBUNIT PSEUDOURIDINE SYNTHASE D"/>
    <property type="match status" value="1"/>
</dbReference>
<dbReference type="InterPro" id="IPR020103">
    <property type="entry name" value="PsdUridine_synth_cat_dom_sf"/>
</dbReference>
<protein>
    <recommendedName>
        <fullName evidence="4">Pseudouridine synthase</fullName>
        <ecNumber evidence="4">5.4.99.-</ecNumber>
    </recommendedName>
</protein>
<dbReference type="GO" id="GO:0003723">
    <property type="term" value="F:RNA binding"/>
    <property type="evidence" value="ECO:0007669"/>
    <property type="project" value="InterPro"/>
</dbReference>
<keyword evidence="2 4" id="KW-0413">Isomerase</keyword>
<comment type="function">
    <text evidence="4">Responsible for synthesis of pseudouridine from uracil.</text>
</comment>
<dbReference type="EC" id="5.4.99.-" evidence="4"/>
<evidence type="ECO:0000313" key="7">
    <source>
        <dbReference type="Proteomes" id="UP000807825"/>
    </source>
</evidence>
<dbReference type="NCBIfam" id="TIGR00005">
    <property type="entry name" value="rluA_subfam"/>
    <property type="match status" value="1"/>
</dbReference>
<sequence length="242" mass="27279">MSKPSRPGAKHLPKGLVIIHEDRDVLVVDKPPGLLTIGTDKEKSRTAYFFLTDYVRKGCSRSKKRIFIVHRLDRDTSGILIFAKNVEAKRHLQGQWDETNKKYLAVVHGKCRKSSGTISTFLVENKALRVYSTSDPTKGKLSHTAYTVLKETKDFTLLEVDLLTGRKHQIRVHLADIGHPVVGDKKYGKEDEAHKRLALHAISISFTHPFSGKQLTFETRVPAYIKQLVGSLDHVDAEQTTD</sequence>
<feature type="active site" evidence="3">
    <location>
        <position position="73"/>
    </location>
</feature>
<name>A0A9D6V4A9_9BACT</name>
<proteinExistence type="inferred from homology"/>
<comment type="caution">
    <text evidence="6">The sequence shown here is derived from an EMBL/GenBank/DDBJ whole genome shotgun (WGS) entry which is preliminary data.</text>
</comment>
<gene>
    <name evidence="6" type="ORF">HY912_19170</name>
</gene>
<dbReference type="PROSITE" id="PS01129">
    <property type="entry name" value="PSI_RLU"/>
    <property type="match status" value="1"/>
</dbReference>